<keyword evidence="1" id="KW-0805">Transcription regulation</keyword>
<comment type="caution">
    <text evidence="5">The sequence shown here is derived from an EMBL/GenBank/DDBJ whole genome shotgun (WGS) entry which is preliminary data.</text>
</comment>
<protein>
    <submittedName>
        <fullName evidence="5">GlxA family transcriptional regulator</fullName>
    </submittedName>
</protein>
<dbReference type="InterPro" id="IPR018060">
    <property type="entry name" value="HTH_AraC"/>
</dbReference>
<dbReference type="GO" id="GO:0003700">
    <property type="term" value="F:DNA-binding transcription factor activity"/>
    <property type="evidence" value="ECO:0007669"/>
    <property type="project" value="InterPro"/>
</dbReference>
<dbReference type="InterPro" id="IPR052158">
    <property type="entry name" value="INH-QAR"/>
</dbReference>
<dbReference type="InterPro" id="IPR009057">
    <property type="entry name" value="Homeodomain-like_sf"/>
</dbReference>
<keyword evidence="2" id="KW-0238">DNA-binding</keyword>
<dbReference type="InterPro" id="IPR029062">
    <property type="entry name" value="Class_I_gatase-like"/>
</dbReference>
<dbReference type="InterPro" id="IPR018062">
    <property type="entry name" value="HTH_AraC-typ_CS"/>
</dbReference>
<evidence type="ECO:0000313" key="6">
    <source>
        <dbReference type="Proteomes" id="UP000272706"/>
    </source>
</evidence>
<dbReference type="EMBL" id="QZWZ01000076">
    <property type="protein sequence ID" value="RJT24185.1"/>
    <property type="molecule type" value="Genomic_DNA"/>
</dbReference>
<proteinExistence type="predicted"/>
<organism evidence="5 6">
    <name type="scientific">Mesorhizobium waimense</name>
    <dbReference type="NCBI Taxonomy" id="1300307"/>
    <lineage>
        <taxon>Bacteria</taxon>
        <taxon>Pseudomonadati</taxon>
        <taxon>Pseudomonadota</taxon>
        <taxon>Alphaproteobacteria</taxon>
        <taxon>Hyphomicrobiales</taxon>
        <taxon>Phyllobacteriaceae</taxon>
        <taxon>Mesorhizobium</taxon>
    </lineage>
</organism>
<dbReference type="RefSeq" id="WP_120019161.1">
    <property type="nucleotide sequence ID" value="NZ_QZWZ01000076.1"/>
</dbReference>
<dbReference type="Pfam" id="PF01965">
    <property type="entry name" value="DJ-1_PfpI"/>
    <property type="match status" value="1"/>
</dbReference>
<dbReference type="Gene3D" id="1.10.10.60">
    <property type="entry name" value="Homeodomain-like"/>
    <property type="match status" value="1"/>
</dbReference>
<feature type="domain" description="HTH araC/xylS-type" evidence="4">
    <location>
        <begin position="239"/>
        <end position="335"/>
    </location>
</feature>
<gene>
    <name evidence="5" type="ORF">D3227_37755</name>
</gene>
<dbReference type="InterPro" id="IPR002818">
    <property type="entry name" value="DJ-1/PfpI"/>
</dbReference>
<dbReference type="SUPFAM" id="SSF46689">
    <property type="entry name" value="Homeodomain-like"/>
    <property type="match status" value="2"/>
</dbReference>
<dbReference type="Gene3D" id="3.40.50.880">
    <property type="match status" value="1"/>
</dbReference>
<dbReference type="Proteomes" id="UP000272706">
    <property type="component" value="Unassembled WGS sequence"/>
</dbReference>
<keyword evidence="6" id="KW-1185">Reference proteome</keyword>
<evidence type="ECO:0000313" key="5">
    <source>
        <dbReference type="EMBL" id="RJT24185.1"/>
    </source>
</evidence>
<dbReference type="SMART" id="SM00342">
    <property type="entry name" value="HTH_ARAC"/>
    <property type="match status" value="1"/>
</dbReference>
<dbReference type="SUPFAM" id="SSF52317">
    <property type="entry name" value="Class I glutamine amidotransferase-like"/>
    <property type="match status" value="1"/>
</dbReference>
<dbReference type="PRINTS" id="PR00032">
    <property type="entry name" value="HTHARAC"/>
</dbReference>
<dbReference type="PROSITE" id="PS00041">
    <property type="entry name" value="HTH_ARAC_FAMILY_1"/>
    <property type="match status" value="1"/>
</dbReference>
<dbReference type="CDD" id="cd03136">
    <property type="entry name" value="GATase1_AraC_ArgR_like"/>
    <property type="match status" value="1"/>
</dbReference>
<evidence type="ECO:0000256" key="3">
    <source>
        <dbReference type="ARBA" id="ARBA00023163"/>
    </source>
</evidence>
<evidence type="ECO:0000256" key="1">
    <source>
        <dbReference type="ARBA" id="ARBA00023015"/>
    </source>
</evidence>
<sequence>MNVHSNARFVSSGVLAVEAACQELPNVAILIVPGFSNLALGAFIEPLSVANSLIGREVFRWRVMSLNGKSVVSASGIVVEPAGNLADLNRDQTYDHFVVFAGQAIDRRVLPELNLALRSVARRNIRITAIGTATWLLAHAGLLKDTRCTIHWSQMAAFSETFKDTNMCNALFVRGEKFSTCAGELAAFDFALDLMSRHISADVCKDVCRYATAVTRRSGHDRQTTPAGLAVAGVSTKLAAAINLMEDNIEFPLDLAKLSKLCKISTRQLERLFMEHVGSSPAKHYRRIRLEHARRLVEGTSLSLTEIAIACGFMSASHFSKCFREMYGAAPSHCR</sequence>
<dbReference type="AlphaFoldDB" id="A0A3A5K0N5"/>
<dbReference type="GO" id="GO:0043565">
    <property type="term" value="F:sequence-specific DNA binding"/>
    <property type="evidence" value="ECO:0007669"/>
    <property type="project" value="InterPro"/>
</dbReference>
<dbReference type="OrthoDB" id="8421133at2"/>
<evidence type="ECO:0000259" key="4">
    <source>
        <dbReference type="PROSITE" id="PS01124"/>
    </source>
</evidence>
<evidence type="ECO:0000256" key="2">
    <source>
        <dbReference type="ARBA" id="ARBA00023125"/>
    </source>
</evidence>
<keyword evidence="3" id="KW-0804">Transcription</keyword>
<accession>A0A3A5K0N5</accession>
<dbReference type="InterPro" id="IPR020449">
    <property type="entry name" value="Tscrpt_reg_AraC-type_HTH"/>
</dbReference>
<dbReference type="Pfam" id="PF12833">
    <property type="entry name" value="HTH_18"/>
    <property type="match status" value="1"/>
</dbReference>
<name>A0A3A5K0N5_9HYPH</name>
<dbReference type="PROSITE" id="PS01124">
    <property type="entry name" value="HTH_ARAC_FAMILY_2"/>
    <property type="match status" value="1"/>
</dbReference>
<dbReference type="PANTHER" id="PTHR43130:SF3">
    <property type="entry name" value="HTH-TYPE TRANSCRIPTIONAL REGULATOR RV1931C"/>
    <property type="match status" value="1"/>
</dbReference>
<dbReference type="PANTHER" id="PTHR43130">
    <property type="entry name" value="ARAC-FAMILY TRANSCRIPTIONAL REGULATOR"/>
    <property type="match status" value="1"/>
</dbReference>
<reference evidence="5 6" key="1">
    <citation type="submission" date="2018-09" db="EMBL/GenBank/DDBJ databases">
        <title>Mesorhizobium carmichaelinearum sp. nov. isolated from Carmichaelinea spp. root nodules in New Zealand.</title>
        <authorList>
            <person name="De Meyer S.E."/>
        </authorList>
    </citation>
    <scope>NUCLEOTIDE SEQUENCE [LARGE SCALE GENOMIC DNA]</scope>
    <source>
        <strain evidence="5 6">ICMP19557</strain>
    </source>
</reference>